<reference evidence="1 2" key="1">
    <citation type="submission" date="2013-04" db="EMBL/GenBank/DDBJ databases">
        <title>Gluconobacter oxydans NBRC 3293 whole genome sequence.</title>
        <authorList>
            <person name="Matsutani M."/>
            <person name="Yakushi T."/>
            <person name="Matsushita K."/>
        </authorList>
    </citation>
    <scope>NUCLEOTIDE SEQUENCE [LARGE SCALE GENOMIC DNA]</scope>
    <source>
        <strain evidence="1 2">NBRC 3293</strain>
    </source>
</reference>
<sequence>MAKTRSRDTLCPQDIFFSGRLVASVGSPNMAGEILIDMTVFGNALLERVRQNTPRKAVA</sequence>
<comment type="caution">
    <text evidence="1">The sequence shown here is derived from an EMBL/GenBank/DDBJ whole genome shotgun (WGS) entry which is preliminary data.</text>
</comment>
<name>A0A829WZU0_GLUOY</name>
<evidence type="ECO:0000313" key="1">
    <source>
        <dbReference type="EMBL" id="GEM16020.1"/>
    </source>
</evidence>
<organism evidence="1 2">
    <name type="scientific">Gluconobacter oxydans NBRC 3293</name>
    <dbReference type="NCBI Taxonomy" id="1315969"/>
    <lineage>
        <taxon>Bacteria</taxon>
        <taxon>Pseudomonadati</taxon>
        <taxon>Pseudomonadota</taxon>
        <taxon>Alphaproteobacteria</taxon>
        <taxon>Acetobacterales</taxon>
        <taxon>Acetobacteraceae</taxon>
        <taxon>Gluconobacter</taxon>
    </lineage>
</organism>
<dbReference type="EMBL" id="BARJ01000002">
    <property type="protein sequence ID" value="GEM16020.1"/>
    <property type="molecule type" value="Genomic_DNA"/>
</dbReference>
<accession>A0A829WZU0</accession>
<protein>
    <submittedName>
        <fullName evidence="1">Uncharacterized protein</fullName>
    </submittedName>
</protein>
<dbReference type="Proteomes" id="UP000484858">
    <property type="component" value="Unassembled WGS sequence"/>
</dbReference>
<gene>
    <name evidence="1" type="ORF">NBRC3293_0518</name>
</gene>
<proteinExistence type="predicted"/>
<evidence type="ECO:0000313" key="2">
    <source>
        <dbReference type="Proteomes" id="UP000484858"/>
    </source>
</evidence>
<dbReference type="AlphaFoldDB" id="A0A829WZU0"/>